<dbReference type="Proteomes" id="UP000266723">
    <property type="component" value="Unassembled WGS sequence"/>
</dbReference>
<reference evidence="2 3" key="1">
    <citation type="journal article" date="2020" name="BMC Genomics">
        <title>Intraspecific diversification of the crop wild relative Brassica cretica Lam. using demographic model selection.</title>
        <authorList>
            <person name="Kioukis A."/>
            <person name="Michalopoulou V.A."/>
            <person name="Briers L."/>
            <person name="Pirintsos S."/>
            <person name="Studholme D.J."/>
            <person name="Pavlidis P."/>
            <person name="Sarris P.F."/>
        </authorList>
    </citation>
    <scope>NUCLEOTIDE SEQUENCE [LARGE SCALE GENOMIC DNA]</scope>
    <source>
        <strain evidence="3">cv. PFS-1207/04</strain>
    </source>
</reference>
<feature type="compositionally biased region" description="Polar residues" evidence="1">
    <location>
        <begin position="55"/>
        <end position="66"/>
    </location>
</feature>
<organism evidence="2 3">
    <name type="scientific">Brassica cretica</name>
    <name type="common">Mustard</name>
    <dbReference type="NCBI Taxonomy" id="69181"/>
    <lineage>
        <taxon>Eukaryota</taxon>
        <taxon>Viridiplantae</taxon>
        <taxon>Streptophyta</taxon>
        <taxon>Embryophyta</taxon>
        <taxon>Tracheophyta</taxon>
        <taxon>Spermatophyta</taxon>
        <taxon>Magnoliopsida</taxon>
        <taxon>eudicotyledons</taxon>
        <taxon>Gunneridae</taxon>
        <taxon>Pentapetalae</taxon>
        <taxon>rosids</taxon>
        <taxon>malvids</taxon>
        <taxon>Brassicales</taxon>
        <taxon>Brassicaceae</taxon>
        <taxon>Brassiceae</taxon>
        <taxon>Brassica</taxon>
    </lineage>
</organism>
<accession>A0ABQ7C8Y2</accession>
<evidence type="ECO:0000313" key="3">
    <source>
        <dbReference type="Proteomes" id="UP000266723"/>
    </source>
</evidence>
<proteinExistence type="predicted"/>
<comment type="caution">
    <text evidence="2">The sequence shown here is derived from an EMBL/GenBank/DDBJ whole genome shotgun (WGS) entry which is preliminary data.</text>
</comment>
<gene>
    <name evidence="2" type="ORF">DY000_02010226</name>
</gene>
<dbReference type="EMBL" id="QGKV02000832">
    <property type="protein sequence ID" value="KAF3547738.1"/>
    <property type="molecule type" value="Genomic_DNA"/>
</dbReference>
<feature type="region of interest" description="Disordered" evidence="1">
    <location>
        <begin position="55"/>
        <end position="74"/>
    </location>
</feature>
<evidence type="ECO:0000256" key="1">
    <source>
        <dbReference type="SAM" id="MobiDB-lite"/>
    </source>
</evidence>
<protein>
    <submittedName>
        <fullName evidence="2">Uncharacterized protein</fullName>
    </submittedName>
</protein>
<name>A0ABQ7C8Y2_BRACR</name>
<keyword evidence="3" id="KW-1185">Reference proteome</keyword>
<evidence type="ECO:0000313" key="2">
    <source>
        <dbReference type="EMBL" id="KAF3547738.1"/>
    </source>
</evidence>
<sequence>MEFSLQLWLKNNNGTDRFWILVEYKIKTVDHQEAWSSRRRFKGKVDQCCSLQNMSQGSEGSVYSLQSHKETEIG</sequence>